<evidence type="ECO:0000256" key="9">
    <source>
        <dbReference type="ARBA" id="ARBA00023098"/>
    </source>
</evidence>
<comment type="similarity">
    <text evidence="3">Belongs to the CDP-alcohol phosphatidyltransferase class-I family.</text>
</comment>
<evidence type="ECO:0000313" key="16">
    <source>
        <dbReference type="Proteomes" id="UP000661077"/>
    </source>
</evidence>
<dbReference type="RefSeq" id="WP_203170888.1">
    <property type="nucleotide sequence ID" value="NZ_JAEVLS010000009.1"/>
</dbReference>
<dbReference type="InterPro" id="IPR004570">
    <property type="entry name" value="Phosphatidylglycerol_P_synth"/>
</dbReference>
<reference evidence="15 16" key="1">
    <citation type="journal article" date="2021" name="Int. J. Syst. Evol. Microbiol.">
        <title>Steroidobacter gossypii sp. nov., isolated from soil of cotton cropping field.</title>
        <authorList>
            <person name="Huang R."/>
            <person name="Yang S."/>
            <person name="Zhen C."/>
            <person name="Liu W."/>
        </authorList>
    </citation>
    <scope>NUCLEOTIDE SEQUENCE [LARGE SCALE GENOMIC DNA]</scope>
    <source>
        <strain evidence="15 16">S1-65</strain>
    </source>
</reference>
<keyword evidence="16" id="KW-1185">Reference proteome</keyword>
<evidence type="ECO:0000256" key="14">
    <source>
        <dbReference type="SAM" id="Phobius"/>
    </source>
</evidence>
<accession>A0ABS1X6A5</accession>
<dbReference type="PANTHER" id="PTHR14269">
    <property type="entry name" value="CDP-DIACYLGLYCEROL--GLYCEROL-3-PHOSPHATE 3-PHOSPHATIDYLTRANSFERASE-RELATED"/>
    <property type="match status" value="1"/>
</dbReference>
<keyword evidence="6" id="KW-0444">Lipid biosynthesis</keyword>
<comment type="catalytic activity">
    <reaction evidence="13">
        <text>a CDP-1,2-diacyl-sn-glycerol + sn-glycerol 3-phosphate = a 1,2-diacyl-sn-glycero-3-phospho-(1'-sn-glycero-3'-phosphate) + CMP + H(+)</text>
        <dbReference type="Rhea" id="RHEA:12593"/>
        <dbReference type="ChEBI" id="CHEBI:15378"/>
        <dbReference type="ChEBI" id="CHEBI:57597"/>
        <dbReference type="ChEBI" id="CHEBI:58332"/>
        <dbReference type="ChEBI" id="CHEBI:60110"/>
        <dbReference type="ChEBI" id="CHEBI:60377"/>
        <dbReference type="EC" id="2.7.8.5"/>
    </reaction>
</comment>
<protein>
    <recommendedName>
        <fullName evidence="5">CDP-diacylglycerol--glycerol-3-phosphate 3-phosphatidyltransferase</fullName>
        <ecNumber evidence="4">2.7.8.5</ecNumber>
    </recommendedName>
</protein>
<sequence length="186" mass="19974">MRHIPNALCILRMLLVVPIAWLLTAGEYKATLWVFAFAGFTDGLDGFLAKRCGWMSELGKILDPLADKILLVSVFITLAVIGVVPVWLAATAVLRDVTITIGAITYNALYGYPHGNPTVISKINTLCQIVYLLLAVAAKAGEWAPDTALLILGAMVFVTTVVSGIDYVVTYTRKAIAASRAKHGLA</sequence>
<evidence type="ECO:0000256" key="11">
    <source>
        <dbReference type="ARBA" id="ARBA00023209"/>
    </source>
</evidence>
<gene>
    <name evidence="15" type="ORF">JM946_28645</name>
</gene>
<evidence type="ECO:0000256" key="4">
    <source>
        <dbReference type="ARBA" id="ARBA00013170"/>
    </source>
</evidence>
<feature type="transmembrane region" description="Helical" evidence="14">
    <location>
        <begin position="69"/>
        <end position="90"/>
    </location>
</feature>
<evidence type="ECO:0000256" key="12">
    <source>
        <dbReference type="ARBA" id="ARBA00023264"/>
    </source>
</evidence>
<keyword evidence="8 14" id="KW-1133">Transmembrane helix</keyword>
<evidence type="ECO:0000256" key="13">
    <source>
        <dbReference type="ARBA" id="ARBA00048586"/>
    </source>
</evidence>
<evidence type="ECO:0000256" key="10">
    <source>
        <dbReference type="ARBA" id="ARBA00023136"/>
    </source>
</evidence>
<dbReference type="Proteomes" id="UP000661077">
    <property type="component" value="Unassembled WGS sequence"/>
</dbReference>
<evidence type="ECO:0000256" key="6">
    <source>
        <dbReference type="ARBA" id="ARBA00022516"/>
    </source>
</evidence>
<dbReference type="InterPro" id="IPR000462">
    <property type="entry name" value="CDP-OH_P_trans"/>
</dbReference>
<dbReference type="PIRSF" id="PIRSF000847">
    <property type="entry name" value="Phos_ph_gly_syn"/>
    <property type="match status" value="1"/>
</dbReference>
<feature type="transmembrane region" description="Helical" evidence="14">
    <location>
        <begin position="148"/>
        <end position="169"/>
    </location>
</feature>
<dbReference type="Pfam" id="PF01066">
    <property type="entry name" value="CDP-OH_P_transf"/>
    <property type="match status" value="1"/>
</dbReference>
<comment type="caution">
    <text evidence="15">The sequence shown here is derived from an EMBL/GenBank/DDBJ whole genome shotgun (WGS) entry which is preliminary data.</text>
</comment>
<feature type="transmembrane region" description="Helical" evidence="14">
    <location>
        <begin position="7"/>
        <end position="24"/>
    </location>
</feature>
<evidence type="ECO:0000256" key="5">
    <source>
        <dbReference type="ARBA" id="ARBA00014944"/>
    </source>
</evidence>
<proteinExistence type="inferred from homology"/>
<evidence type="ECO:0000256" key="7">
    <source>
        <dbReference type="ARBA" id="ARBA00022692"/>
    </source>
</evidence>
<evidence type="ECO:0000256" key="2">
    <source>
        <dbReference type="ARBA" id="ARBA00005042"/>
    </source>
</evidence>
<keyword evidence="12" id="KW-1208">Phospholipid metabolism</keyword>
<dbReference type="EC" id="2.7.8.5" evidence="4"/>
<evidence type="ECO:0000256" key="8">
    <source>
        <dbReference type="ARBA" id="ARBA00022989"/>
    </source>
</evidence>
<keyword evidence="9" id="KW-0443">Lipid metabolism</keyword>
<comment type="subcellular location">
    <subcellularLocation>
        <location evidence="1">Membrane</location>
        <topology evidence="1">Multi-pass membrane protein</topology>
    </subcellularLocation>
</comment>
<keyword evidence="7 14" id="KW-0812">Transmembrane</keyword>
<name>A0ABS1X6A5_9GAMM</name>
<evidence type="ECO:0000256" key="3">
    <source>
        <dbReference type="ARBA" id="ARBA00010441"/>
    </source>
</evidence>
<keyword evidence="11" id="KW-0594">Phospholipid biosynthesis</keyword>
<dbReference type="PANTHER" id="PTHR14269:SF11">
    <property type="entry name" value="CDP-DIACYLGLYCEROL--GLYCEROL-3-PHOSPHATE 3-PHOSPHATIDYLTRANSFERASE"/>
    <property type="match status" value="1"/>
</dbReference>
<evidence type="ECO:0000313" key="15">
    <source>
        <dbReference type="EMBL" id="MBM0108720.1"/>
    </source>
</evidence>
<dbReference type="InterPro" id="IPR043130">
    <property type="entry name" value="CDP-OH_PTrfase_TM_dom"/>
</dbReference>
<evidence type="ECO:0000256" key="1">
    <source>
        <dbReference type="ARBA" id="ARBA00004141"/>
    </source>
</evidence>
<dbReference type="EMBL" id="JAEVLS010000009">
    <property type="protein sequence ID" value="MBM0108720.1"/>
    <property type="molecule type" value="Genomic_DNA"/>
</dbReference>
<keyword evidence="10 14" id="KW-0472">Membrane</keyword>
<dbReference type="Gene3D" id="1.20.120.1760">
    <property type="match status" value="1"/>
</dbReference>
<comment type="pathway">
    <text evidence="2">Phospholipid metabolism; phosphatidylglycerol biosynthesis; phosphatidylglycerol from CDP-diacylglycerol: step 1/2.</text>
</comment>
<organism evidence="15 16">
    <name type="scientific">Steroidobacter gossypii</name>
    <dbReference type="NCBI Taxonomy" id="2805490"/>
    <lineage>
        <taxon>Bacteria</taxon>
        <taxon>Pseudomonadati</taxon>
        <taxon>Pseudomonadota</taxon>
        <taxon>Gammaproteobacteria</taxon>
        <taxon>Steroidobacterales</taxon>
        <taxon>Steroidobacteraceae</taxon>
        <taxon>Steroidobacter</taxon>
    </lineage>
</organism>
<dbReference type="InterPro" id="IPR050324">
    <property type="entry name" value="CDP-alcohol_PTase-I"/>
</dbReference>